<keyword evidence="12" id="KW-1185">Reference proteome</keyword>
<comment type="caution">
    <text evidence="11">The sequence shown here is derived from an EMBL/GenBank/DDBJ whole genome shotgun (WGS) entry which is preliminary data.</text>
</comment>
<evidence type="ECO:0000313" key="11">
    <source>
        <dbReference type="EMBL" id="NDY42359.1"/>
    </source>
</evidence>
<dbReference type="RefSeq" id="WP_163298498.1">
    <property type="nucleotide sequence ID" value="NZ_JAAGRR010000050.1"/>
</dbReference>
<comment type="cofactor">
    <cofactor evidence="1">
        <name>[4Fe-4S] cluster</name>
        <dbReference type="ChEBI" id="CHEBI:49883"/>
    </cofactor>
</comment>
<dbReference type="NCBIfam" id="NF006878">
    <property type="entry name" value="PRK09375.1-2"/>
    <property type="match status" value="1"/>
</dbReference>
<dbReference type="GO" id="GO:0046872">
    <property type="term" value="F:metal ion binding"/>
    <property type="evidence" value="ECO:0007669"/>
    <property type="project" value="UniProtKB-KW"/>
</dbReference>
<keyword evidence="7" id="KW-0479">Metal-binding</keyword>
<dbReference type="GO" id="GO:0034628">
    <property type="term" value="P:'de novo' NAD+ biosynthetic process from L-aspartate"/>
    <property type="evidence" value="ECO:0007669"/>
    <property type="project" value="TreeGrafter"/>
</dbReference>
<evidence type="ECO:0000256" key="3">
    <source>
        <dbReference type="ARBA" id="ARBA00012669"/>
    </source>
</evidence>
<dbReference type="AlphaFoldDB" id="A0A6N9TMK1"/>
<protein>
    <recommendedName>
        <fullName evidence="3 10">Quinolinate synthase</fullName>
        <ecNumber evidence="3 10">2.5.1.72</ecNumber>
    </recommendedName>
</protein>
<dbReference type="PANTHER" id="PTHR30573">
    <property type="entry name" value="QUINOLINATE SYNTHETASE A"/>
    <property type="match status" value="1"/>
</dbReference>
<evidence type="ECO:0000256" key="2">
    <source>
        <dbReference type="ARBA" id="ARBA00005065"/>
    </source>
</evidence>
<dbReference type="NCBIfam" id="NF006879">
    <property type="entry name" value="PRK09375.1-4"/>
    <property type="match status" value="1"/>
</dbReference>
<dbReference type="Gene3D" id="3.40.50.10800">
    <property type="entry name" value="NadA-like"/>
    <property type="match status" value="3"/>
</dbReference>
<evidence type="ECO:0000256" key="8">
    <source>
        <dbReference type="ARBA" id="ARBA00023004"/>
    </source>
</evidence>
<comment type="pathway">
    <text evidence="2">Cofactor biosynthesis; NAD(+) biosynthesis; quinolinate from iminoaspartate: step 1/1.</text>
</comment>
<dbReference type="Pfam" id="PF02445">
    <property type="entry name" value="NadA"/>
    <property type="match status" value="1"/>
</dbReference>
<evidence type="ECO:0000256" key="9">
    <source>
        <dbReference type="ARBA" id="ARBA00023014"/>
    </source>
</evidence>
<organism evidence="11 12">
    <name type="scientific">Dissulfurirhabdus thermomarina</name>
    <dbReference type="NCBI Taxonomy" id="1765737"/>
    <lineage>
        <taxon>Bacteria</taxon>
        <taxon>Deltaproteobacteria</taxon>
        <taxon>Dissulfurirhabdaceae</taxon>
        <taxon>Dissulfurirhabdus</taxon>
    </lineage>
</organism>
<dbReference type="GO" id="GO:0008987">
    <property type="term" value="F:quinolinate synthetase A activity"/>
    <property type="evidence" value="ECO:0007669"/>
    <property type="project" value="UniProtKB-UniRule"/>
</dbReference>
<dbReference type="EMBL" id="JAAGRR010000050">
    <property type="protein sequence ID" value="NDY42359.1"/>
    <property type="molecule type" value="Genomic_DNA"/>
</dbReference>
<dbReference type="SUPFAM" id="SSF142754">
    <property type="entry name" value="NadA-like"/>
    <property type="match status" value="1"/>
</dbReference>
<evidence type="ECO:0000256" key="4">
    <source>
        <dbReference type="ARBA" id="ARBA00022485"/>
    </source>
</evidence>
<sequence length="303" mass="32601">MTDTLVKEIRRLAAEKQAIILAHNYQPPEIQEVADLTGDSLELAIRASKTDARVIVFCGVHFMAETGATLCPDKRVLLPNPNAGCAMADMLTADELREAKAALPGVPVVTYVNSTAEVKAESDICCTSANAVQVVKSLGTPEVLMVPDRNLALWTQRHTSQKIHHLEGYCPVHDNLTAAAVAEARRAHPGAVVMAHPECPPEVIDAADVVRSTSGMLAYPGESDAGAFIVATETGLLHPLAKRYPQKRFYPASADMVCADMKLTTLADVRRALETGEPAVTVPEPVRVKALRAVERMIAVPRD</sequence>
<evidence type="ECO:0000256" key="7">
    <source>
        <dbReference type="ARBA" id="ARBA00022723"/>
    </source>
</evidence>
<dbReference type="Proteomes" id="UP000469346">
    <property type="component" value="Unassembled WGS sequence"/>
</dbReference>
<gene>
    <name evidence="11" type="primary">nadA</name>
    <name evidence="11" type="ORF">G3N55_05820</name>
</gene>
<keyword evidence="4" id="KW-0004">4Fe-4S</keyword>
<evidence type="ECO:0000256" key="6">
    <source>
        <dbReference type="ARBA" id="ARBA00022679"/>
    </source>
</evidence>
<keyword evidence="9" id="KW-0411">Iron-sulfur</keyword>
<dbReference type="GO" id="GO:0051539">
    <property type="term" value="F:4 iron, 4 sulfur cluster binding"/>
    <property type="evidence" value="ECO:0007669"/>
    <property type="project" value="UniProtKB-KW"/>
</dbReference>
<keyword evidence="5" id="KW-0662">Pyridine nucleotide biosynthesis</keyword>
<name>A0A6N9TMK1_DISTH</name>
<evidence type="ECO:0000313" key="12">
    <source>
        <dbReference type="Proteomes" id="UP000469346"/>
    </source>
</evidence>
<dbReference type="EC" id="2.5.1.72" evidence="3 10"/>
<proteinExistence type="predicted"/>
<dbReference type="InterPro" id="IPR036094">
    <property type="entry name" value="NadA_sf"/>
</dbReference>
<dbReference type="UniPathway" id="UPA00253">
    <property type="reaction ID" value="UER00327"/>
</dbReference>
<evidence type="ECO:0000256" key="10">
    <source>
        <dbReference type="NCBIfam" id="TIGR00550"/>
    </source>
</evidence>
<evidence type="ECO:0000256" key="1">
    <source>
        <dbReference type="ARBA" id="ARBA00001966"/>
    </source>
</evidence>
<evidence type="ECO:0000256" key="5">
    <source>
        <dbReference type="ARBA" id="ARBA00022642"/>
    </source>
</evidence>
<accession>A0A6N9TMK1</accession>
<dbReference type="PANTHER" id="PTHR30573:SF0">
    <property type="entry name" value="QUINOLINATE SYNTHASE, CHLOROPLASTIC"/>
    <property type="match status" value="1"/>
</dbReference>
<dbReference type="InterPro" id="IPR003473">
    <property type="entry name" value="NadA"/>
</dbReference>
<keyword evidence="8" id="KW-0408">Iron</keyword>
<reference evidence="11 12" key="1">
    <citation type="submission" date="2020-02" db="EMBL/GenBank/DDBJ databases">
        <title>Comparative genomics of sulfur disproportionating microorganisms.</title>
        <authorList>
            <person name="Ward L.M."/>
            <person name="Bertran E."/>
            <person name="Johnston D.T."/>
        </authorList>
    </citation>
    <scope>NUCLEOTIDE SEQUENCE [LARGE SCALE GENOMIC DNA]</scope>
    <source>
        <strain evidence="11 12">DSM 100025</strain>
    </source>
</reference>
<dbReference type="NCBIfam" id="TIGR00550">
    <property type="entry name" value="nadA"/>
    <property type="match status" value="1"/>
</dbReference>
<keyword evidence="6" id="KW-0808">Transferase</keyword>